<evidence type="ECO:0000313" key="2">
    <source>
        <dbReference type="Proteomes" id="UP000185557"/>
    </source>
</evidence>
<keyword evidence="2" id="KW-1185">Reference proteome</keyword>
<reference evidence="1 2" key="1">
    <citation type="submission" date="2016-11" db="EMBL/GenBank/DDBJ databases">
        <title>Draft Genome Sequences of Nine Cyanobacterial Strains from Diverse Habitats.</title>
        <authorList>
            <person name="Zhu T."/>
            <person name="Hou S."/>
            <person name="Lu X."/>
            <person name="Hess W.R."/>
        </authorList>
    </citation>
    <scope>NUCLEOTIDE SEQUENCE [LARGE SCALE GENOMIC DNA]</scope>
    <source>
        <strain evidence="1 2">NIES-30</strain>
    </source>
</reference>
<dbReference type="EMBL" id="MRCG01000012">
    <property type="protein sequence ID" value="OKH46647.1"/>
    <property type="molecule type" value="Genomic_DNA"/>
</dbReference>
<proteinExistence type="predicted"/>
<name>A0A1U7J332_9CYAN</name>
<evidence type="ECO:0000313" key="1">
    <source>
        <dbReference type="EMBL" id="OKH46647.1"/>
    </source>
</evidence>
<dbReference type="Proteomes" id="UP000185557">
    <property type="component" value="Unassembled WGS sequence"/>
</dbReference>
<accession>A0A1U7J332</accession>
<organism evidence="1 2">
    <name type="scientific">Phormidium tenue NIES-30</name>
    <dbReference type="NCBI Taxonomy" id="549789"/>
    <lineage>
        <taxon>Bacteria</taxon>
        <taxon>Bacillati</taxon>
        <taxon>Cyanobacteriota</taxon>
        <taxon>Cyanophyceae</taxon>
        <taxon>Oscillatoriophycideae</taxon>
        <taxon>Oscillatoriales</taxon>
        <taxon>Oscillatoriaceae</taxon>
        <taxon>Phormidium</taxon>
    </lineage>
</organism>
<dbReference type="AlphaFoldDB" id="A0A1U7J332"/>
<protein>
    <submittedName>
        <fullName evidence="1">Uncharacterized protein</fullName>
    </submittedName>
</protein>
<comment type="caution">
    <text evidence="1">The sequence shown here is derived from an EMBL/GenBank/DDBJ whole genome shotgun (WGS) entry which is preliminary data.</text>
</comment>
<gene>
    <name evidence="1" type="ORF">NIES30_16255</name>
</gene>
<sequence>MKLLFSKRSGYLAVGCLAGFMASMAFTPILSGFAQISELKSPEALSEVQAYIRQCRRVIPVNGSVEVYDNTDLETKKANRIGTINVGTDMMLTGVVREAKGNRPTAVQIYMRDRRFPKQQPVGWVDASKITKPMRCP</sequence>